<dbReference type="AlphaFoldDB" id="A0AAE3DZM9"/>
<dbReference type="InterPro" id="IPR008979">
    <property type="entry name" value="Galactose-bd-like_sf"/>
</dbReference>
<keyword evidence="1" id="KW-0732">Signal</keyword>
<evidence type="ECO:0000313" key="3">
    <source>
        <dbReference type="Proteomes" id="UP001198242"/>
    </source>
</evidence>
<sequence>MKKLVSLIIAMSIFFSINCAIFATNVSYMADFESADAKFGNSTTYSGTKNTAGDYSDFVKPEWVADGGKENSTGLRITYKAATWYAGEVFFPIPVAWQNGADAEYLNFDYNGKGIVNISLSTGSAATDTLTKGTKYSYKLNADTNGEWQSISIPLSEFKNNGNPVTIANIGCVTFQAGENGGLSNSASETKAMTAAELEAKARNGSIIFDNMELSNVGENVLNPNATPEPTEKPDNTTRTIDFDTYTLSHKQTWAGFNNNDKTYSDSIKSEITENGKEGCALELTYKAATWYAGEIFMSIPKEWAINKNSECLEFDAKGQGKIKISLETGEVVNGIRYGHAVTINTNDEWQKISVPLSEFVNNGNEVPLTDVVGMAFSAAESGNLDNNAEETKMMSADELEEKAVTGCVVIDNITLAEQDTTSPTAAPEATTQPTGISYVADFETADTKFASGKTWGGFKNKSNDYQDYIKAKWLQDGGVDGSTAFCVYYQSATYYAGEIFVPAPAVWTNNGAKGAEYLNFDYKGKGAVKISFSTGNTADGTLTSGTRYTRRFELDSHGDWAKISVPLSEFVNGENAVNMTEIGTVTFQAAENANLDNNSDDTKAMSADELKEIARTGEIIFDNMTLSETEGKTTLFSSVKVTAEIDGKEITNLTNGDIKIKAIASDIEKDTNMVMIVAVYKENGVIDTVRMAEQKIIGDGELMLDLNVTDAEHQTMKVFIFDDFTNLHPIINVTNFL</sequence>
<dbReference type="SUPFAM" id="SSF49785">
    <property type="entry name" value="Galactose-binding domain-like"/>
    <property type="match status" value="2"/>
</dbReference>
<dbReference type="EMBL" id="JAJEQM010000009">
    <property type="protein sequence ID" value="MCC2210660.1"/>
    <property type="molecule type" value="Genomic_DNA"/>
</dbReference>
<keyword evidence="3" id="KW-1185">Reference proteome</keyword>
<evidence type="ECO:0008006" key="4">
    <source>
        <dbReference type="Google" id="ProtNLM"/>
    </source>
</evidence>
<feature type="chain" id="PRO_5041940044" description="CBM11 domain-containing protein" evidence="1">
    <location>
        <begin position="23"/>
        <end position="738"/>
    </location>
</feature>
<name>A0AAE3DZM9_9FIRM</name>
<reference evidence="2 3" key="1">
    <citation type="submission" date="2021-10" db="EMBL/GenBank/DDBJ databases">
        <title>Anaerobic single-cell dispensing facilitates the cultivation of human gut bacteria.</title>
        <authorList>
            <person name="Afrizal A."/>
        </authorList>
    </citation>
    <scope>NUCLEOTIDE SEQUENCE [LARGE SCALE GENOMIC DNA]</scope>
    <source>
        <strain evidence="2 3">CLA-AA-H232</strain>
    </source>
</reference>
<feature type="signal peptide" evidence="1">
    <location>
        <begin position="1"/>
        <end position="22"/>
    </location>
</feature>
<dbReference type="Proteomes" id="UP001198242">
    <property type="component" value="Unassembled WGS sequence"/>
</dbReference>
<gene>
    <name evidence="2" type="ORF">LKE05_07640</name>
</gene>
<dbReference type="RefSeq" id="WP_022229582.1">
    <property type="nucleotide sequence ID" value="NZ_JAJEQM010000009.1"/>
</dbReference>
<evidence type="ECO:0000313" key="2">
    <source>
        <dbReference type="EMBL" id="MCC2210660.1"/>
    </source>
</evidence>
<accession>A0AAE3DZM9</accession>
<protein>
    <recommendedName>
        <fullName evidence="4">CBM11 domain-containing protein</fullName>
    </recommendedName>
</protein>
<organism evidence="2 3">
    <name type="scientific">Hominilimicola fabiformis</name>
    <dbReference type="NCBI Taxonomy" id="2885356"/>
    <lineage>
        <taxon>Bacteria</taxon>
        <taxon>Bacillati</taxon>
        <taxon>Bacillota</taxon>
        <taxon>Clostridia</taxon>
        <taxon>Eubacteriales</taxon>
        <taxon>Oscillospiraceae</taxon>
        <taxon>Hominilimicola</taxon>
    </lineage>
</organism>
<proteinExistence type="predicted"/>
<evidence type="ECO:0000256" key="1">
    <source>
        <dbReference type="SAM" id="SignalP"/>
    </source>
</evidence>
<dbReference type="Gene3D" id="2.60.120.430">
    <property type="entry name" value="Galactose-binding lectin"/>
    <property type="match status" value="3"/>
</dbReference>
<comment type="caution">
    <text evidence="2">The sequence shown here is derived from an EMBL/GenBank/DDBJ whole genome shotgun (WGS) entry which is preliminary data.</text>
</comment>